<reference evidence="3" key="1">
    <citation type="submission" date="2022-06" db="EMBL/GenBank/DDBJ databases">
        <title>Complete genome sequence of Streptomyces nigrescens HEK616.</title>
        <authorList>
            <person name="Asamizu S."/>
            <person name="Onaka H."/>
        </authorList>
    </citation>
    <scope>NUCLEOTIDE SEQUENCE</scope>
    <source>
        <strain evidence="3">HEK616</strain>
    </source>
</reference>
<feature type="transmembrane region" description="Helical" evidence="2">
    <location>
        <begin position="337"/>
        <end position="356"/>
    </location>
</feature>
<feature type="transmembrane region" description="Helical" evidence="2">
    <location>
        <begin position="298"/>
        <end position="317"/>
    </location>
</feature>
<feature type="region of interest" description="Disordered" evidence="1">
    <location>
        <begin position="127"/>
        <end position="233"/>
    </location>
</feature>
<dbReference type="Proteomes" id="UP001059597">
    <property type="component" value="Chromosome"/>
</dbReference>
<gene>
    <name evidence="3" type="ORF">HEK616_25730</name>
</gene>
<evidence type="ECO:0000313" key="3">
    <source>
        <dbReference type="EMBL" id="BDM69086.1"/>
    </source>
</evidence>
<feature type="compositionally biased region" description="Gly residues" evidence="1">
    <location>
        <begin position="144"/>
        <end position="159"/>
    </location>
</feature>
<keyword evidence="2" id="KW-0812">Transmembrane</keyword>
<feature type="compositionally biased region" description="Low complexity" evidence="1">
    <location>
        <begin position="211"/>
        <end position="223"/>
    </location>
</feature>
<keyword evidence="2" id="KW-1133">Transmembrane helix</keyword>
<sequence>MTSEPAIYGGDAELSSTEHGEHIPPLTPEKNSARTILWEAVTHRPLEEVAALVELLRRSGDVPNPGDEALRLAVVSRPVSEVAELFDLLRADPDTAEAGHDALRAAAVGRSVEEVAQLIELFDRTKAGGADPYDMPPHFPPDPGHGGPGGTGGPGGGPGEPEPTAAMPFLDPDVRPLGPVGHPVGAGGRHDTAAHQQPPQRTPWSRPATNQQQGGQPAWAQQHAGHDEPRQPGYAFPGVLRSVLRWPAAAALALCGLSHLPVHSAHMQGAQAAAGLSMAIAVVYLLLAGWLAMRDTALVWTVSAAAAMVIIALHALSRAGVLTPLGGGLGETGMWPELLAVALAIVSAGLAGAALLSRPRRVGPAPAGA</sequence>
<accession>A0ABM7ZRS5</accession>
<protein>
    <submittedName>
        <fullName evidence="3">Uncharacterized protein</fullName>
    </submittedName>
</protein>
<keyword evidence="2" id="KW-0472">Membrane</keyword>
<proteinExistence type="predicted"/>
<evidence type="ECO:0000313" key="4">
    <source>
        <dbReference type="Proteomes" id="UP001059597"/>
    </source>
</evidence>
<name>A0ABM7ZRS5_STRNI</name>
<evidence type="ECO:0000256" key="1">
    <source>
        <dbReference type="SAM" id="MobiDB-lite"/>
    </source>
</evidence>
<dbReference type="RefSeq" id="WP_261953020.1">
    <property type="nucleotide sequence ID" value="NZ_AP026073.1"/>
</dbReference>
<keyword evidence="4" id="KW-1185">Reference proteome</keyword>
<feature type="region of interest" description="Disordered" evidence="1">
    <location>
        <begin position="1"/>
        <end position="28"/>
    </location>
</feature>
<evidence type="ECO:0000256" key="2">
    <source>
        <dbReference type="SAM" id="Phobius"/>
    </source>
</evidence>
<feature type="compositionally biased region" description="Polar residues" evidence="1">
    <location>
        <begin position="194"/>
        <end position="210"/>
    </location>
</feature>
<feature type="compositionally biased region" description="Pro residues" evidence="1">
    <location>
        <begin position="134"/>
        <end position="143"/>
    </location>
</feature>
<organism evidence="3 4">
    <name type="scientific">Streptomyces nigrescens</name>
    <dbReference type="NCBI Taxonomy" id="1920"/>
    <lineage>
        <taxon>Bacteria</taxon>
        <taxon>Bacillati</taxon>
        <taxon>Actinomycetota</taxon>
        <taxon>Actinomycetes</taxon>
        <taxon>Kitasatosporales</taxon>
        <taxon>Streptomycetaceae</taxon>
        <taxon>Streptomyces</taxon>
    </lineage>
</organism>
<feature type="transmembrane region" description="Helical" evidence="2">
    <location>
        <begin position="272"/>
        <end position="291"/>
    </location>
</feature>
<dbReference type="EMBL" id="AP026073">
    <property type="protein sequence ID" value="BDM69086.1"/>
    <property type="molecule type" value="Genomic_DNA"/>
</dbReference>